<dbReference type="InterPro" id="IPR044855">
    <property type="entry name" value="CoA-Trfase_III_dom3_sf"/>
</dbReference>
<evidence type="ECO:0000313" key="2">
    <source>
        <dbReference type="EMBL" id="TXL75977.1"/>
    </source>
</evidence>
<dbReference type="Pfam" id="PF02515">
    <property type="entry name" value="CoA_transf_3"/>
    <property type="match status" value="1"/>
</dbReference>
<name>A0A5C8PNB6_9HYPH</name>
<dbReference type="PANTHER" id="PTHR48207">
    <property type="entry name" value="SUCCINATE--HYDROXYMETHYLGLUTARATE COA-TRANSFERASE"/>
    <property type="match status" value="1"/>
</dbReference>
<gene>
    <name evidence="2" type="ORF">FHP25_12855</name>
</gene>
<organism evidence="2 3">
    <name type="scientific">Vineibacter terrae</name>
    <dbReference type="NCBI Taxonomy" id="2586908"/>
    <lineage>
        <taxon>Bacteria</taxon>
        <taxon>Pseudomonadati</taxon>
        <taxon>Pseudomonadota</taxon>
        <taxon>Alphaproteobacteria</taxon>
        <taxon>Hyphomicrobiales</taxon>
        <taxon>Vineibacter</taxon>
    </lineage>
</organism>
<evidence type="ECO:0000256" key="1">
    <source>
        <dbReference type="ARBA" id="ARBA00022679"/>
    </source>
</evidence>
<sequence length="425" mass="46877">MSEGRLRPMVRPRRWHPAGAARRDMMAGPLAGVRILDCTSVVLGPWAAQQLGDLGADIIKIESPEGDTTRQLGPRRNKNMAAFFLGCNRNKRSIVLDLKKEDGRAALFRMAKTADVLMHNYRPEPAARLGVPYEAFEKVNKRLIYVATYGYRAAGPMGPKAAYDDIIQAGSGLASLQTVVAGAPRFLPTIVADKTSSNAVVAAVLAALYEREKSGLGQAVEVPMFESLVSYVMVEHLYGESFVPAIDTAGYKRVLNKERRPYPSKDGFFALLPYNDANWHEFCQLVGRSDIMQDPRFQSLEARLTNVEVVYATLAEICATRTNAEWVALLKDSNVPHGPVNTLEDLFNDPQLQATGFWKEVDHPTEGRLRMPDIPPSFSRTPGEIRYLQPRLGEHSVEILRESGFSAAEIDAMLATGATRDGTKG</sequence>
<protein>
    <submittedName>
        <fullName evidence="2">CoA transferase</fullName>
    </submittedName>
</protein>
<proteinExistence type="predicted"/>
<dbReference type="InterPro" id="IPR023606">
    <property type="entry name" value="CoA-Trfase_III_dom_1_sf"/>
</dbReference>
<dbReference type="AlphaFoldDB" id="A0A5C8PNB6"/>
<dbReference type="GO" id="GO:0008410">
    <property type="term" value="F:CoA-transferase activity"/>
    <property type="evidence" value="ECO:0007669"/>
    <property type="project" value="TreeGrafter"/>
</dbReference>
<dbReference type="SUPFAM" id="SSF89796">
    <property type="entry name" value="CoA-transferase family III (CaiB/BaiF)"/>
    <property type="match status" value="1"/>
</dbReference>
<comment type="caution">
    <text evidence="2">The sequence shown here is derived from an EMBL/GenBank/DDBJ whole genome shotgun (WGS) entry which is preliminary data.</text>
</comment>
<reference evidence="2 3" key="1">
    <citation type="submission" date="2019-06" db="EMBL/GenBank/DDBJ databases">
        <title>New taxonomy in bacterial strain CC-CFT640, isolated from vineyard.</title>
        <authorList>
            <person name="Lin S.-Y."/>
            <person name="Tsai C.-F."/>
            <person name="Young C.-C."/>
        </authorList>
    </citation>
    <scope>NUCLEOTIDE SEQUENCE [LARGE SCALE GENOMIC DNA]</scope>
    <source>
        <strain evidence="2 3">CC-CFT640</strain>
    </source>
</reference>
<dbReference type="InterPro" id="IPR003673">
    <property type="entry name" value="CoA-Trfase_fam_III"/>
</dbReference>
<accession>A0A5C8PNB6</accession>
<dbReference type="InterPro" id="IPR050483">
    <property type="entry name" value="CoA-transferase_III_domain"/>
</dbReference>
<dbReference type="OrthoDB" id="9781472at2"/>
<dbReference type="PANTHER" id="PTHR48207:SF4">
    <property type="entry name" value="BLL6097 PROTEIN"/>
    <property type="match status" value="1"/>
</dbReference>
<keyword evidence="1 2" id="KW-0808">Transferase</keyword>
<keyword evidence="3" id="KW-1185">Reference proteome</keyword>
<dbReference type="EMBL" id="VDUZ01000012">
    <property type="protein sequence ID" value="TXL75977.1"/>
    <property type="molecule type" value="Genomic_DNA"/>
</dbReference>
<evidence type="ECO:0000313" key="3">
    <source>
        <dbReference type="Proteomes" id="UP000321638"/>
    </source>
</evidence>
<dbReference type="Gene3D" id="3.30.1540.10">
    <property type="entry name" value="formyl-coa transferase, domain 3"/>
    <property type="match status" value="1"/>
</dbReference>
<dbReference type="Gene3D" id="3.40.50.10540">
    <property type="entry name" value="Crotonobetainyl-coa:carnitine coa-transferase, domain 1"/>
    <property type="match status" value="1"/>
</dbReference>
<dbReference type="Proteomes" id="UP000321638">
    <property type="component" value="Unassembled WGS sequence"/>
</dbReference>